<dbReference type="AlphaFoldDB" id="A0AAN7RKC8"/>
<dbReference type="EMBL" id="JAUNZN010000043">
    <property type="protein sequence ID" value="KAK4806345.1"/>
    <property type="molecule type" value="Genomic_DNA"/>
</dbReference>
<keyword evidence="3" id="KW-1185">Reference proteome</keyword>
<name>A0AAN7RKC8_MYCAM</name>
<accession>A0AAN7RKC8</accession>
<organism evidence="2 3">
    <name type="scientific">Mycteria americana</name>
    <name type="common">Wood stork</name>
    <dbReference type="NCBI Taxonomy" id="33587"/>
    <lineage>
        <taxon>Eukaryota</taxon>
        <taxon>Metazoa</taxon>
        <taxon>Chordata</taxon>
        <taxon>Craniata</taxon>
        <taxon>Vertebrata</taxon>
        <taxon>Euteleostomi</taxon>
        <taxon>Archelosauria</taxon>
        <taxon>Archosauria</taxon>
        <taxon>Dinosauria</taxon>
        <taxon>Saurischia</taxon>
        <taxon>Theropoda</taxon>
        <taxon>Coelurosauria</taxon>
        <taxon>Aves</taxon>
        <taxon>Neognathae</taxon>
        <taxon>Neoaves</taxon>
        <taxon>Aequornithes</taxon>
        <taxon>Ciconiiformes</taxon>
        <taxon>Ciconiidae</taxon>
        <taxon>Mycteria</taxon>
    </lineage>
</organism>
<feature type="domain" description="Maestro-like HEAT-repeats" evidence="1">
    <location>
        <begin position="6"/>
        <end position="58"/>
    </location>
</feature>
<proteinExistence type="predicted"/>
<evidence type="ECO:0000313" key="3">
    <source>
        <dbReference type="Proteomes" id="UP001333110"/>
    </source>
</evidence>
<feature type="domain" description="Maestro-like HEAT-repeats" evidence="1">
    <location>
        <begin position="64"/>
        <end position="145"/>
    </location>
</feature>
<gene>
    <name evidence="2" type="ORF">QYF61_017214</name>
</gene>
<comment type="caution">
    <text evidence="2">The sequence shown here is derived from an EMBL/GenBank/DDBJ whole genome shotgun (WGS) entry which is preliminary data.</text>
</comment>
<sequence>MRALGAFAKYLQPSERTDIVLVAIEAMRDSSIFDKEAARKMLDLVMRNPDFWLADVSRAPEATLSQQRGMMGRAAEEMAALQWQHHPHLCPLQVPKIMKCIHKNLECINRKSARQSVQSLLLLLTDRYATQVVVSLLKFSPPGDRYWPQKP</sequence>
<dbReference type="InterPro" id="IPR048465">
    <property type="entry name" value="Maestro-like_HEAT"/>
</dbReference>
<dbReference type="InterPro" id="IPR045206">
    <property type="entry name" value="Maestro_heat-like_prot"/>
</dbReference>
<dbReference type="PANTHER" id="PTHR23120">
    <property type="entry name" value="MAESTRO-RELATED HEAT DOMAIN-CONTAINING"/>
    <property type="match status" value="1"/>
</dbReference>
<dbReference type="PANTHER" id="PTHR23120:SF42">
    <property type="entry name" value="MAESTRO HEAT-LIKE REPEAT FAMILY MEMBER 3"/>
    <property type="match status" value="1"/>
</dbReference>
<dbReference type="Proteomes" id="UP001333110">
    <property type="component" value="Unassembled WGS sequence"/>
</dbReference>
<protein>
    <recommendedName>
        <fullName evidence="1">Maestro-like HEAT-repeats domain-containing protein</fullName>
    </recommendedName>
</protein>
<dbReference type="Pfam" id="PF21047">
    <property type="entry name" value="HEAT_Maestro"/>
    <property type="match status" value="2"/>
</dbReference>
<evidence type="ECO:0000259" key="1">
    <source>
        <dbReference type="Pfam" id="PF21047"/>
    </source>
</evidence>
<reference evidence="2 3" key="1">
    <citation type="journal article" date="2023" name="J. Hered.">
        <title>Chromosome-level genome of the wood stork (Mycteria americana) provides insight into avian chromosome evolution.</title>
        <authorList>
            <person name="Flamio R. Jr."/>
            <person name="Ramstad K.M."/>
        </authorList>
    </citation>
    <scope>NUCLEOTIDE SEQUENCE [LARGE SCALE GENOMIC DNA]</scope>
    <source>
        <strain evidence="2">JAX WOST 10</strain>
    </source>
</reference>
<dbReference type="GO" id="GO:0005737">
    <property type="term" value="C:cytoplasm"/>
    <property type="evidence" value="ECO:0007669"/>
    <property type="project" value="TreeGrafter"/>
</dbReference>
<evidence type="ECO:0000313" key="2">
    <source>
        <dbReference type="EMBL" id="KAK4806345.1"/>
    </source>
</evidence>